<sequence length="67" mass="6965">MSYPVSRFSGMVSAGHPNPDPTDHVRPALSQEIAGTGNRGRHGTETEHVHPAISREIAGPHAVGGTA</sequence>
<feature type="region of interest" description="Disordered" evidence="1">
    <location>
        <begin position="1"/>
        <end position="67"/>
    </location>
</feature>
<reference evidence="2 3" key="1">
    <citation type="submission" date="2018-03" db="EMBL/GenBank/DDBJ databases">
        <title>Genomic Encyclopedia of Archaeal and Bacterial Type Strains, Phase II (KMG-II): from individual species to whole genera.</title>
        <authorList>
            <person name="Goeker M."/>
        </authorList>
    </citation>
    <scope>NUCLEOTIDE SEQUENCE [LARGE SCALE GENOMIC DNA]</scope>
    <source>
        <strain evidence="2 3">DSM 43146</strain>
    </source>
</reference>
<name>A0A2T0KCX5_9ACTN</name>
<gene>
    <name evidence="2" type="ORF">CLV67_10763</name>
</gene>
<evidence type="ECO:0000313" key="2">
    <source>
        <dbReference type="EMBL" id="PRX20786.1"/>
    </source>
</evidence>
<dbReference type="EMBL" id="PVMZ01000007">
    <property type="protein sequence ID" value="PRX20786.1"/>
    <property type="molecule type" value="Genomic_DNA"/>
</dbReference>
<dbReference type="Proteomes" id="UP000239415">
    <property type="component" value="Unassembled WGS sequence"/>
</dbReference>
<keyword evidence="3" id="KW-1185">Reference proteome</keyword>
<comment type="caution">
    <text evidence="2">The sequence shown here is derived from an EMBL/GenBank/DDBJ whole genome shotgun (WGS) entry which is preliminary data.</text>
</comment>
<accession>A0A2T0KCX5</accession>
<protein>
    <submittedName>
        <fullName evidence="2">Uncharacterized protein</fullName>
    </submittedName>
</protein>
<dbReference type="AlphaFoldDB" id="A0A2T0KCX5"/>
<proteinExistence type="predicted"/>
<evidence type="ECO:0000256" key="1">
    <source>
        <dbReference type="SAM" id="MobiDB-lite"/>
    </source>
</evidence>
<evidence type="ECO:0000313" key="3">
    <source>
        <dbReference type="Proteomes" id="UP000239415"/>
    </source>
</evidence>
<organism evidence="2 3">
    <name type="scientific">Actinoplanes italicus</name>
    <dbReference type="NCBI Taxonomy" id="113567"/>
    <lineage>
        <taxon>Bacteria</taxon>
        <taxon>Bacillati</taxon>
        <taxon>Actinomycetota</taxon>
        <taxon>Actinomycetes</taxon>
        <taxon>Micromonosporales</taxon>
        <taxon>Micromonosporaceae</taxon>
        <taxon>Actinoplanes</taxon>
    </lineage>
</organism>